<evidence type="ECO:0000313" key="1">
    <source>
        <dbReference type="EnsemblMetazoa" id="Aqu2.1.36658_001"/>
    </source>
</evidence>
<proteinExistence type="predicted"/>
<organism evidence="1">
    <name type="scientific">Amphimedon queenslandica</name>
    <name type="common">Sponge</name>
    <dbReference type="NCBI Taxonomy" id="400682"/>
    <lineage>
        <taxon>Eukaryota</taxon>
        <taxon>Metazoa</taxon>
        <taxon>Porifera</taxon>
        <taxon>Demospongiae</taxon>
        <taxon>Heteroscleromorpha</taxon>
        <taxon>Haplosclerida</taxon>
        <taxon>Niphatidae</taxon>
        <taxon>Amphimedon</taxon>
    </lineage>
</organism>
<dbReference type="InParanoid" id="A0A1X7V9J5"/>
<reference evidence="1" key="1">
    <citation type="submission" date="2017-05" db="UniProtKB">
        <authorList>
            <consortium name="EnsemblMetazoa"/>
        </authorList>
    </citation>
    <scope>IDENTIFICATION</scope>
</reference>
<protein>
    <submittedName>
        <fullName evidence="1">Uncharacterized protein</fullName>
    </submittedName>
</protein>
<name>A0A1X7V9J5_AMPQE</name>
<accession>A0A1X7V9J5</accession>
<sequence>MSNSQDGRTFFVTSVMGRDMSCSAQRQQMESPFVREDHLSEERVKIRRIKEQRNLLRGNRGFQFTEFGWH</sequence>
<dbReference type="EnsemblMetazoa" id="Aqu2.1.36658_001">
    <property type="protein sequence ID" value="Aqu2.1.36658_001"/>
    <property type="gene ID" value="Aqu2.1.36658"/>
</dbReference>
<dbReference type="AlphaFoldDB" id="A0A1X7V9J5"/>